<name>A0A2T6GQD7_9PSED</name>
<evidence type="ECO:0000313" key="2">
    <source>
        <dbReference type="Proteomes" id="UP000244178"/>
    </source>
</evidence>
<accession>A0A2T6GQD7</accession>
<organism evidence="1 2">
    <name type="scientific">Pseudomonas protegens</name>
    <dbReference type="NCBI Taxonomy" id="380021"/>
    <lineage>
        <taxon>Bacteria</taxon>
        <taxon>Pseudomonadati</taxon>
        <taxon>Pseudomonadota</taxon>
        <taxon>Gammaproteobacteria</taxon>
        <taxon>Pseudomonadales</taxon>
        <taxon>Pseudomonadaceae</taxon>
        <taxon>Pseudomonas</taxon>
    </lineage>
</organism>
<dbReference type="Proteomes" id="UP000244178">
    <property type="component" value="Unassembled WGS sequence"/>
</dbReference>
<protein>
    <submittedName>
        <fullName evidence="1">Uncharacterized protein</fullName>
    </submittedName>
</protein>
<sequence>MNTTERPLGAFSQRPIDYVRRLSYNRERIMDRGFRKVRRNLINALQSGNYLHAARGSIEVKNLLATGEVSAGQLIEVIGACKGTDHHCSAHHSVPDLAVHVLKKAGWYIKFYFIEPETWFISVHR</sequence>
<reference evidence="1 2" key="1">
    <citation type="submission" date="2018-03" db="EMBL/GenBank/DDBJ databases">
        <title>Draft genome sequence of the plant growth promoting rhizobacterium Pseudomonas protegens strain BNJ-SS-45 isolated from wheat (Triticum aestivum) rhizosphere.</title>
        <authorList>
            <person name="Bajpai A."/>
            <person name="Shende K."/>
            <person name="Meena N."/>
            <person name="Upadhyayula S.R."/>
            <person name="Suravajhala P."/>
            <person name="Medicherla K.M."/>
            <person name="Johri B.N."/>
        </authorList>
    </citation>
    <scope>NUCLEOTIDE SEQUENCE [LARGE SCALE GENOMIC DNA]</scope>
    <source>
        <strain evidence="1 2">BNJ-SS-45</strain>
    </source>
</reference>
<gene>
    <name evidence="1" type="ORF">C5U62_09765</name>
</gene>
<dbReference type="EMBL" id="PYJM01000002">
    <property type="protein sequence ID" value="PUA46387.1"/>
    <property type="molecule type" value="Genomic_DNA"/>
</dbReference>
<evidence type="ECO:0000313" key="1">
    <source>
        <dbReference type="EMBL" id="PUA46387.1"/>
    </source>
</evidence>
<comment type="caution">
    <text evidence="1">The sequence shown here is derived from an EMBL/GenBank/DDBJ whole genome shotgun (WGS) entry which is preliminary data.</text>
</comment>
<dbReference type="AlphaFoldDB" id="A0A2T6GQD7"/>
<proteinExistence type="predicted"/>